<feature type="domain" description="Histidine kinase" evidence="9">
    <location>
        <begin position="282"/>
        <end position="412"/>
    </location>
</feature>
<evidence type="ECO:0000313" key="10">
    <source>
        <dbReference type="EMBL" id="ORY06955.1"/>
    </source>
</evidence>
<dbReference type="InterPro" id="IPR036890">
    <property type="entry name" value="HATPase_C_sf"/>
</dbReference>
<dbReference type="SUPFAM" id="SSF55874">
    <property type="entry name" value="ATPase domain of HSP90 chaperone/DNA topoisomerase II/histidine kinase"/>
    <property type="match status" value="1"/>
</dbReference>
<dbReference type="SMART" id="SM00387">
    <property type="entry name" value="HATPase_c"/>
    <property type="match status" value="1"/>
</dbReference>
<dbReference type="CDD" id="cd16929">
    <property type="entry name" value="HATPase_PDK-like"/>
    <property type="match status" value="1"/>
</dbReference>
<dbReference type="InterPro" id="IPR036784">
    <property type="entry name" value="AK/P_DHK_N_sf"/>
</dbReference>
<dbReference type="EC" id="2.7.11.-" evidence="8"/>
<dbReference type="InterPro" id="IPR005467">
    <property type="entry name" value="His_kinase_dom"/>
</dbReference>
<accession>A0A1Y1ZAZ6</accession>
<keyword evidence="6 8" id="KW-0496">Mitochondrion</keyword>
<name>A0A1Y1ZAZ6_9FUNG</name>
<comment type="subcellular location">
    <subcellularLocation>
        <location evidence="8">Mitochondrion matrix</location>
    </subcellularLocation>
</comment>
<comment type="caution">
    <text evidence="10">The sequence shown here is derived from an EMBL/GenBank/DDBJ whole genome shotgun (WGS) entry which is preliminary data.</text>
</comment>
<dbReference type="PANTHER" id="PTHR11947:SF3">
    <property type="entry name" value="[PYRUVATE DEHYDROGENASE (ACETYL-TRANSFERRING)] KINASE, MITOCHONDRIAL"/>
    <property type="match status" value="1"/>
</dbReference>
<keyword evidence="2 8" id="KW-0808">Transferase</keyword>
<gene>
    <name evidence="10" type="ORF">K493DRAFT_273822</name>
</gene>
<dbReference type="PRINTS" id="PR00344">
    <property type="entry name" value="BCTRLSENSOR"/>
</dbReference>
<organism evidence="10 11">
    <name type="scientific">Basidiobolus meristosporus CBS 931.73</name>
    <dbReference type="NCBI Taxonomy" id="1314790"/>
    <lineage>
        <taxon>Eukaryota</taxon>
        <taxon>Fungi</taxon>
        <taxon>Fungi incertae sedis</taxon>
        <taxon>Zoopagomycota</taxon>
        <taxon>Entomophthoromycotina</taxon>
        <taxon>Basidiobolomycetes</taxon>
        <taxon>Basidiobolales</taxon>
        <taxon>Basidiobolaceae</taxon>
        <taxon>Basidiobolus</taxon>
    </lineage>
</organism>
<dbReference type="GO" id="GO:0010906">
    <property type="term" value="P:regulation of glucose metabolic process"/>
    <property type="evidence" value="ECO:0007669"/>
    <property type="project" value="TreeGrafter"/>
</dbReference>
<evidence type="ECO:0000313" key="11">
    <source>
        <dbReference type="Proteomes" id="UP000193498"/>
    </source>
</evidence>
<keyword evidence="3 8" id="KW-0547">Nucleotide-binding</keyword>
<keyword evidence="11" id="KW-1185">Reference proteome</keyword>
<proteinExistence type="inferred from homology"/>
<dbReference type="InterPro" id="IPR004358">
    <property type="entry name" value="Sig_transdc_His_kin-like_C"/>
</dbReference>
<dbReference type="Gene3D" id="3.30.565.10">
    <property type="entry name" value="Histidine kinase-like ATPase, C-terminal domain"/>
    <property type="match status" value="1"/>
</dbReference>
<evidence type="ECO:0000256" key="5">
    <source>
        <dbReference type="ARBA" id="ARBA00022840"/>
    </source>
</evidence>
<keyword evidence="4 8" id="KW-0418">Kinase</keyword>
<dbReference type="FunCoup" id="A0A1Y1ZAZ6">
    <property type="interactions" value="733"/>
</dbReference>
<dbReference type="InterPro" id="IPR039028">
    <property type="entry name" value="BCKD/PDK"/>
</dbReference>
<dbReference type="Gene3D" id="1.20.140.20">
    <property type="entry name" value="Alpha-ketoacid/pyruvate dehydrogenase kinase, N-terminal domain"/>
    <property type="match status" value="1"/>
</dbReference>
<dbReference type="PROSITE" id="PS50109">
    <property type="entry name" value="HIS_KIN"/>
    <property type="match status" value="1"/>
</dbReference>
<evidence type="ECO:0000256" key="6">
    <source>
        <dbReference type="ARBA" id="ARBA00023128"/>
    </source>
</evidence>
<reference evidence="10 11" key="1">
    <citation type="submission" date="2016-07" db="EMBL/GenBank/DDBJ databases">
        <title>Pervasive Adenine N6-methylation of Active Genes in Fungi.</title>
        <authorList>
            <consortium name="DOE Joint Genome Institute"/>
            <person name="Mondo S.J."/>
            <person name="Dannebaum R.O."/>
            <person name="Kuo R.C."/>
            <person name="Labutti K."/>
            <person name="Haridas S."/>
            <person name="Kuo A."/>
            <person name="Salamov A."/>
            <person name="Ahrendt S.R."/>
            <person name="Lipzen A."/>
            <person name="Sullivan W."/>
            <person name="Andreopoulos W.B."/>
            <person name="Clum A."/>
            <person name="Lindquist E."/>
            <person name="Daum C."/>
            <person name="Ramamoorthy G.K."/>
            <person name="Gryganskyi A."/>
            <person name="Culley D."/>
            <person name="Magnuson J.K."/>
            <person name="James T.Y."/>
            <person name="O'Malley M.A."/>
            <person name="Stajich J.E."/>
            <person name="Spatafora J.W."/>
            <person name="Visel A."/>
            <person name="Grigoriev I.V."/>
        </authorList>
    </citation>
    <scope>NUCLEOTIDE SEQUENCE [LARGE SCALE GENOMIC DNA]</scope>
    <source>
        <strain evidence="10 11">CBS 931.73</strain>
    </source>
</reference>
<protein>
    <recommendedName>
        <fullName evidence="8">Protein-serine/threonine kinase</fullName>
        <ecNumber evidence="8">2.7.11.-</ecNumber>
    </recommendedName>
</protein>
<dbReference type="GO" id="GO:0004740">
    <property type="term" value="F:pyruvate dehydrogenase (acetyl-transferring) kinase activity"/>
    <property type="evidence" value="ECO:0007669"/>
    <property type="project" value="UniProtKB-EC"/>
</dbReference>
<evidence type="ECO:0000256" key="2">
    <source>
        <dbReference type="ARBA" id="ARBA00022679"/>
    </source>
</evidence>
<keyword evidence="5 8" id="KW-0067">ATP-binding</keyword>
<dbReference type="SUPFAM" id="SSF69012">
    <property type="entry name" value="alpha-ketoacid dehydrogenase kinase, N-terminal domain"/>
    <property type="match status" value="1"/>
</dbReference>
<comment type="similarity">
    <text evidence="1 8">Belongs to the PDK/BCKDK protein kinase family.</text>
</comment>
<dbReference type="Proteomes" id="UP000193498">
    <property type="component" value="Unassembled WGS sequence"/>
</dbReference>
<dbReference type="FunFam" id="3.30.565.10:FF:000065">
    <property type="entry name" value="[Pyruvate dehydrogenase (Acetyl-transferring)] kinase mitochondrial"/>
    <property type="match status" value="1"/>
</dbReference>
<evidence type="ECO:0000259" key="9">
    <source>
        <dbReference type="PROSITE" id="PS50109"/>
    </source>
</evidence>
<dbReference type="GO" id="GO:0005524">
    <property type="term" value="F:ATP binding"/>
    <property type="evidence" value="ECO:0007669"/>
    <property type="project" value="UniProtKB-UniRule"/>
</dbReference>
<dbReference type="STRING" id="1314790.A0A1Y1ZAZ6"/>
<dbReference type="OrthoDB" id="241648at2759"/>
<dbReference type="Pfam" id="PF10436">
    <property type="entry name" value="BCDHK_Adom3"/>
    <property type="match status" value="1"/>
</dbReference>
<dbReference type="Pfam" id="PF02518">
    <property type="entry name" value="HATPase_c"/>
    <property type="match status" value="1"/>
</dbReference>
<dbReference type="InParanoid" id="A0A1Y1ZAZ6"/>
<evidence type="ECO:0000256" key="4">
    <source>
        <dbReference type="ARBA" id="ARBA00022777"/>
    </source>
</evidence>
<dbReference type="PANTHER" id="PTHR11947">
    <property type="entry name" value="PYRUVATE DEHYDROGENASE KINASE"/>
    <property type="match status" value="1"/>
</dbReference>
<dbReference type="EMBL" id="MCFE01000012">
    <property type="protein sequence ID" value="ORY06955.1"/>
    <property type="molecule type" value="Genomic_DNA"/>
</dbReference>
<dbReference type="InterPro" id="IPR018955">
    <property type="entry name" value="BCDHK/PDK_N"/>
</dbReference>
<evidence type="ECO:0000256" key="3">
    <source>
        <dbReference type="ARBA" id="ARBA00022741"/>
    </source>
</evidence>
<evidence type="ECO:0000256" key="7">
    <source>
        <dbReference type="ARBA" id="ARBA00048201"/>
    </source>
</evidence>
<sequence length="419" mass="47427">MNKIPTKLYDKIKYFATFPQTGVSLRQMVKFGQEPSQGTLLRASQFLMEELPIRLARRVVELENLPHGLSLMPSVIKVKNWYADSFQDLTSFPRPNLPQEVKKKLKATLRPVGAGIEIPNSYKNPDVVNGKSSVPFPHRYYASVEDIEFPPEIIEYNNAFCRLIEGVKRRHDPVVTTIANGILEFKSARRSNHLDVDIQSFLDRFYMSRIGIRMLIGQHIALQKGPHNSDYAGIICTNTNLAEVTQEAIDNAKFICEDYYGLFRAPEVKLICKDDLEFMYVPSHLHHMLFELLKNSLRAVVDTYGPDSDEDYPPIKIIVAEGKEDITIKVSDEGGGIPRSGLPMVWTYMYTTASTPSLDPDFNRSDFKAPLAGFGYGLPLSRLYARYFGGDLKIISMEGYGTDAYLHLSRLSDSEEPLP</sequence>
<dbReference type="InterPro" id="IPR003594">
    <property type="entry name" value="HATPase_dom"/>
</dbReference>
<dbReference type="GO" id="GO:0005759">
    <property type="term" value="C:mitochondrial matrix"/>
    <property type="evidence" value="ECO:0007669"/>
    <property type="project" value="UniProtKB-SubCell"/>
</dbReference>
<dbReference type="AlphaFoldDB" id="A0A1Y1ZAZ6"/>
<evidence type="ECO:0000256" key="8">
    <source>
        <dbReference type="RuleBase" id="RU366032"/>
    </source>
</evidence>
<comment type="catalytic activity">
    <reaction evidence="7">
        <text>L-seryl-[pyruvate dehydrogenase E1 alpha subunit] + ATP = O-phospho-L-seryl-[pyruvate dehydrogenase E1 alpha subunit] + ADP + H(+)</text>
        <dbReference type="Rhea" id="RHEA:23052"/>
        <dbReference type="Rhea" id="RHEA-COMP:13689"/>
        <dbReference type="Rhea" id="RHEA-COMP:13690"/>
        <dbReference type="ChEBI" id="CHEBI:15378"/>
        <dbReference type="ChEBI" id="CHEBI:29999"/>
        <dbReference type="ChEBI" id="CHEBI:30616"/>
        <dbReference type="ChEBI" id="CHEBI:83421"/>
        <dbReference type="ChEBI" id="CHEBI:456216"/>
        <dbReference type="EC" id="2.7.11.2"/>
    </reaction>
</comment>
<evidence type="ECO:0000256" key="1">
    <source>
        <dbReference type="ARBA" id="ARBA00006155"/>
    </source>
</evidence>